<keyword evidence="2" id="KW-0472">Membrane</keyword>
<dbReference type="Proteomes" id="UP000617628">
    <property type="component" value="Unassembled WGS sequence"/>
</dbReference>
<evidence type="ECO:0000256" key="1">
    <source>
        <dbReference type="SAM" id="MobiDB-lite"/>
    </source>
</evidence>
<keyword evidence="2" id="KW-0812">Transmembrane</keyword>
<organism evidence="3 4">
    <name type="scientific">Pelagicoccus mobilis</name>
    <dbReference type="NCBI Taxonomy" id="415221"/>
    <lineage>
        <taxon>Bacteria</taxon>
        <taxon>Pseudomonadati</taxon>
        <taxon>Verrucomicrobiota</taxon>
        <taxon>Opitutia</taxon>
        <taxon>Puniceicoccales</taxon>
        <taxon>Pelagicoccaceae</taxon>
        <taxon>Pelagicoccus</taxon>
    </lineage>
</organism>
<evidence type="ECO:0000313" key="4">
    <source>
        <dbReference type="Proteomes" id="UP000617628"/>
    </source>
</evidence>
<dbReference type="RefSeq" id="WP_200355521.1">
    <property type="nucleotide sequence ID" value="NZ_JAENIL010000017.1"/>
</dbReference>
<evidence type="ECO:0008006" key="5">
    <source>
        <dbReference type="Google" id="ProtNLM"/>
    </source>
</evidence>
<dbReference type="EMBL" id="JAENIL010000017">
    <property type="protein sequence ID" value="MBK1877306.1"/>
    <property type="molecule type" value="Genomic_DNA"/>
</dbReference>
<dbReference type="SUPFAM" id="SSF48452">
    <property type="entry name" value="TPR-like"/>
    <property type="match status" value="1"/>
</dbReference>
<sequence length="231" mass="26570">MRISKIQHPIQFLQSRFRQLLGIYFIAFVAWLGLKYTKGETIPSLFLTQDQRGQLALNKQDYALAAELFTDPQQVGLAHYYNEDFKSAADRFREINDNEALFALANSLAHDSNYLLSQATYEKLLERDPNHAAAIKNHRFVKRIVDEMLAMGESQQQESGTSEEKMEAPPNMEFNTEQQEFGTRKPPEQLTADQLLSDPEMANLWMKQVQSDPAEFLSAKFQMQAKENTNQ</sequence>
<accession>A0A934RYQ3</accession>
<name>A0A934RYQ3_9BACT</name>
<dbReference type="AlphaFoldDB" id="A0A934RYQ3"/>
<dbReference type="InterPro" id="IPR011990">
    <property type="entry name" value="TPR-like_helical_dom_sf"/>
</dbReference>
<keyword evidence="4" id="KW-1185">Reference proteome</keyword>
<comment type="caution">
    <text evidence="3">The sequence shown here is derived from an EMBL/GenBank/DDBJ whole genome shotgun (WGS) entry which is preliminary data.</text>
</comment>
<protein>
    <recommendedName>
        <fullName evidence="5">Tetratricopeptide repeat protein</fullName>
    </recommendedName>
</protein>
<dbReference type="Gene3D" id="1.25.40.10">
    <property type="entry name" value="Tetratricopeptide repeat domain"/>
    <property type="match status" value="1"/>
</dbReference>
<feature type="region of interest" description="Disordered" evidence="1">
    <location>
        <begin position="153"/>
        <end position="197"/>
    </location>
</feature>
<evidence type="ECO:0000256" key="2">
    <source>
        <dbReference type="SAM" id="Phobius"/>
    </source>
</evidence>
<keyword evidence="2" id="KW-1133">Transmembrane helix</keyword>
<feature type="transmembrane region" description="Helical" evidence="2">
    <location>
        <begin position="20"/>
        <end position="37"/>
    </location>
</feature>
<evidence type="ECO:0000313" key="3">
    <source>
        <dbReference type="EMBL" id="MBK1877306.1"/>
    </source>
</evidence>
<proteinExistence type="predicted"/>
<reference evidence="3" key="1">
    <citation type="submission" date="2021-01" db="EMBL/GenBank/DDBJ databases">
        <title>Modified the classification status of verrucomicrobia.</title>
        <authorList>
            <person name="Feng X."/>
        </authorList>
    </citation>
    <scope>NUCLEOTIDE SEQUENCE</scope>
    <source>
        <strain evidence="3">KCTC 13126</strain>
    </source>
</reference>
<gene>
    <name evidence="3" type="ORF">JIN87_10525</name>
</gene>